<accession>A0A1M6VYL9</accession>
<dbReference type="OrthoDB" id="9790710at2"/>
<gene>
    <name evidence="1" type="ORF">SAMN05216463_11489</name>
</gene>
<dbReference type="Proteomes" id="UP000184130">
    <property type="component" value="Unassembled WGS sequence"/>
</dbReference>
<proteinExistence type="predicted"/>
<dbReference type="SUPFAM" id="SSF53756">
    <property type="entry name" value="UDP-Glycosyltransferase/glycogen phosphorylase"/>
    <property type="match status" value="1"/>
</dbReference>
<name>A0A1M6VYL9_XYLRU</name>
<organism evidence="1 2">
    <name type="scientific">Xylanibacter ruminicola</name>
    <name type="common">Prevotella ruminicola</name>
    <dbReference type="NCBI Taxonomy" id="839"/>
    <lineage>
        <taxon>Bacteria</taxon>
        <taxon>Pseudomonadati</taxon>
        <taxon>Bacteroidota</taxon>
        <taxon>Bacteroidia</taxon>
        <taxon>Bacteroidales</taxon>
        <taxon>Prevotellaceae</taxon>
        <taxon>Xylanibacter</taxon>
    </lineage>
</organism>
<dbReference type="Gene3D" id="3.40.50.2000">
    <property type="entry name" value="Glycogen Phosphorylase B"/>
    <property type="match status" value="1"/>
</dbReference>
<sequence>MKKVAFLSNFGSGKEVTGGQIGRALMVGDILERNYGKQEVTLKNTYGGWINIFKLPFVISNLLLNHKNVAVMPSRKGIWMVIPLTAMFNLIFHRRIHYTVVGGWLPAFSKRHRLFRKLFGRFHLLYMETDGMERDMKELGVKNAVTMYNCKSTTIVDEKKMYNNTNAPFPVCVFTRITKLKGIAEAVEAVNACNKKAGKTLFTLDLYGKVQQEEWFTKLMENQPNEIQYKGLVDFDKCTPVLKNYFAMIFPTYYDGEGFPQTLIDAMAAGLPVVATNWNSNGEVVEEGKTGFLVEPRSASAISEKLLELANAPERVNAMRGACRRKAMDFQPDKAMKLLLDNLL</sequence>
<reference evidence="1 2" key="1">
    <citation type="submission" date="2016-11" db="EMBL/GenBank/DDBJ databases">
        <authorList>
            <person name="Jaros S."/>
            <person name="Januszkiewicz K."/>
            <person name="Wedrychowicz H."/>
        </authorList>
    </citation>
    <scope>NUCLEOTIDE SEQUENCE [LARGE SCALE GENOMIC DNA]</scope>
    <source>
        <strain evidence="1 2">KHT3</strain>
    </source>
</reference>
<evidence type="ECO:0000313" key="1">
    <source>
        <dbReference type="EMBL" id="SHK86436.1"/>
    </source>
</evidence>
<dbReference type="RefSeq" id="WP_073209075.1">
    <property type="nucleotide sequence ID" value="NZ_FRBD01000014.1"/>
</dbReference>
<protein>
    <submittedName>
        <fullName evidence="1">Glycosyltransferase involved in cell wall bisynthesis</fullName>
    </submittedName>
</protein>
<dbReference type="AlphaFoldDB" id="A0A1M6VYL9"/>
<dbReference type="PANTHER" id="PTHR45947">
    <property type="entry name" value="SULFOQUINOVOSYL TRANSFERASE SQD2"/>
    <property type="match status" value="1"/>
</dbReference>
<keyword evidence="1" id="KW-0808">Transferase</keyword>
<dbReference type="Pfam" id="PF13692">
    <property type="entry name" value="Glyco_trans_1_4"/>
    <property type="match status" value="1"/>
</dbReference>
<dbReference type="GO" id="GO:0016757">
    <property type="term" value="F:glycosyltransferase activity"/>
    <property type="evidence" value="ECO:0007669"/>
    <property type="project" value="TreeGrafter"/>
</dbReference>
<evidence type="ECO:0000313" key="2">
    <source>
        <dbReference type="Proteomes" id="UP000184130"/>
    </source>
</evidence>
<dbReference type="PANTHER" id="PTHR45947:SF13">
    <property type="entry name" value="TRANSFERASE"/>
    <property type="match status" value="1"/>
</dbReference>
<dbReference type="EMBL" id="FRBD01000014">
    <property type="protein sequence ID" value="SHK86436.1"/>
    <property type="molecule type" value="Genomic_DNA"/>
</dbReference>
<dbReference type="InterPro" id="IPR050194">
    <property type="entry name" value="Glycosyltransferase_grp1"/>
</dbReference>